<sequence>MDGFDVEVSDEMRANIGGFVDAFESAGWDCVDRRPLIDRKILIDPVAVARYSGPVFDMMCEFRMRDEYTSGVCIEFELLDRDQEVHYPHRLYALDQRQVVDAIIAVQDTLTADALSKLHATLAPLCDPLVLDTDEGLVTLSV</sequence>
<proteinExistence type="predicted"/>
<organism evidence="1 2">
    <name type="scientific">Lentzea tibetensis</name>
    <dbReference type="NCBI Taxonomy" id="2591470"/>
    <lineage>
        <taxon>Bacteria</taxon>
        <taxon>Bacillati</taxon>
        <taxon>Actinomycetota</taxon>
        <taxon>Actinomycetes</taxon>
        <taxon>Pseudonocardiales</taxon>
        <taxon>Pseudonocardiaceae</taxon>
        <taxon>Lentzea</taxon>
    </lineage>
</organism>
<accession>A0A563EVQ0</accession>
<keyword evidence="2" id="KW-1185">Reference proteome</keyword>
<dbReference type="AlphaFoldDB" id="A0A563EVQ0"/>
<dbReference type="EMBL" id="VOBR01000007">
    <property type="protein sequence ID" value="TWP51766.1"/>
    <property type="molecule type" value="Genomic_DNA"/>
</dbReference>
<name>A0A563EVQ0_9PSEU</name>
<dbReference type="Proteomes" id="UP000316639">
    <property type="component" value="Unassembled WGS sequence"/>
</dbReference>
<comment type="caution">
    <text evidence="1">The sequence shown here is derived from an EMBL/GenBank/DDBJ whole genome shotgun (WGS) entry which is preliminary data.</text>
</comment>
<evidence type="ECO:0000313" key="1">
    <source>
        <dbReference type="EMBL" id="TWP51766.1"/>
    </source>
</evidence>
<dbReference type="RefSeq" id="WP_146351467.1">
    <property type="nucleotide sequence ID" value="NZ_VOBR01000007.1"/>
</dbReference>
<protein>
    <submittedName>
        <fullName evidence="1">Uncharacterized protein</fullName>
    </submittedName>
</protein>
<gene>
    <name evidence="1" type="ORF">FKR81_12945</name>
</gene>
<reference evidence="1 2" key="1">
    <citation type="submission" date="2019-07" db="EMBL/GenBank/DDBJ databases">
        <title>Lentzea xizangensis sp. nov., isolated from Qinghai-Tibetan Plateau Soils.</title>
        <authorList>
            <person name="Huang J."/>
        </authorList>
    </citation>
    <scope>NUCLEOTIDE SEQUENCE [LARGE SCALE GENOMIC DNA]</scope>
    <source>
        <strain evidence="1 2">FXJ1.1311</strain>
    </source>
</reference>
<evidence type="ECO:0000313" key="2">
    <source>
        <dbReference type="Proteomes" id="UP000316639"/>
    </source>
</evidence>